<dbReference type="AlphaFoldDB" id="A0A812WCS8"/>
<name>A0A812WCS8_9DINO</name>
<evidence type="ECO:0000313" key="2">
    <source>
        <dbReference type="Proteomes" id="UP000601435"/>
    </source>
</evidence>
<reference evidence="1" key="1">
    <citation type="submission" date="2021-02" db="EMBL/GenBank/DDBJ databases">
        <authorList>
            <person name="Dougan E. K."/>
            <person name="Rhodes N."/>
            <person name="Thang M."/>
            <person name="Chan C."/>
        </authorList>
    </citation>
    <scope>NUCLEOTIDE SEQUENCE</scope>
</reference>
<keyword evidence="2" id="KW-1185">Reference proteome</keyword>
<dbReference type="Proteomes" id="UP000601435">
    <property type="component" value="Unassembled WGS sequence"/>
</dbReference>
<comment type="caution">
    <text evidence="1">The sequence shown here is derived from an EMBL/GenBank/DDBJ whole genome shotgun (WGS) entry which is preliminary data.</text>
</comment>
<dbReference type="EMBL" id="CAJNJA010032280">
    <property type="protein sequence ID" value="CAE7665665.1"/>
    <property type="molecule type" value="Genomic_DNA"/>
</dbReference>
<dbReference type="OrthoDB" id="10443675at2759"/>
<gene>
    <name evidence="1" type="primary">metH</name>
    <name evidence="1" type="ORF">SNEC2469_LOCUS19001</name>
</gene>
<proteinExistence type="predicted"/>
<organism evidence="1 2">
    <name type="scientific">Symbiodinium necroappetens</name>
    <dbReference type="NCBI Taxonomy" id="1628268"/>
    <lineage>
        <taxon>Eukaryota</taxon>
        <taxon>Sar</taxon>
        <taxon>Alveolata</taxon>
        <taxon>Dinophyceae</taxon>
        <taxon>Suessiales</taxon>
        <taxon>Symbiodiniaceae</taxon>
        <taxon>Symbiodinium</taxon>
    </lineage>
</organism>
<accession>A0A812WCS8</accession>
<evidence type="ECO:0000313" key="1">
    <source>
        <dbReference type="EMBL" id="CAE7665665.1"/>
    </source>
</evidence>
<protein>
    <submittedName>
        <fullName evidence="1">MetH protein</fullName>
    </submittedName>
</protein>
<sequence length="118" mass="12574">MGQGGSGPGTGASGLMDGIALWERHQGINQYSTTVLWGAIGEIGLRKAIYGSRDVFAQFDLGQKLIGPADTSFLEKQVCCNPLTWDFVGLAYLDNTWQDSLSGRGGGGLSSRKTFLDN</sequence>